<comment type="caution">
    <text evidence="2">The sequence shown here is derived from an EMBL/GenBank/DDBJ whole genome shotgun (WGS) entry which is preliminary data.</text>
</comment>
<dbReference type="AlphaFoldDB" id="A0A1Y3U2M6"/>
<evidence type="ECO:0000313" key="3">
    <source>
        <dbReference type="Proteomes" id="UP000195868"/>
    </source>
</evidence>
<dbReference type="PROSITE" id="PS50994">
    <property type="entry name" value="INTEGRASE"/>
    <property type="match status" value="1"/>
</dbReference>
<evidence type="ECO:0000259" key="1">
    <source>
        <dbReference type="PROSITE" id="PS50994"/>
    </source>
</evidence>
<dbReference type="InterPro" id="IPR001584">
    <property type="entry name" value="Integrase_cat-core"/>
</dbReference>
<dbReference type="EMBL" id="NFHN01000055">
    <property type="protein sequence ID" value="OUN42966.1"/>
    <property type="molecule type" value="Genomic_DNA"/>
</dbReference>
<dbReference type="InterPro" id="IPR036397">
    <property type="entry name" value="RNaseH_sf"/>
</dbReference>
<dbReference type="Pfam" id="PF00665">
    <property type="entry name" value="rve"/>
    <property type="match status" value="1"/>
</dbReference>
<sequence length="471" mass="55406">MLAMTDINTIRNLRNNHDQSIESIRKSLNINWRTAKKYADKDFVPKIKLHKRSGMMYEEKWGDIVSLWLTEDFKLPRKKRRTNKQFFNDLIESGFPGSYRTVCNFVQEWKATHTDKGEVKDLGYERLEHPAGEAQLDFGTMEVEKDGSFVDIKILVMTFPFSNRAFGIALPAENQECLLEGIKQILKQINGVPTVIRIDNMSTAVVRSKTRYEKARLTKEFQSFALHYGFKVQTCNPRSGYEKGSVENKVGYVRYNFFSTSPKLISFENLNQRLADKLKKDSQRVHYEKKKKISDLWQEEQTSFLKLPDIDYPVFKQFEVKPNRYNEVTIDKTRIHIPMAKTMLSLTCVLTATSYTIYDLNGEIVSKGRRPLLTKKRAIEWSSVFITWKRKPRSMTYSRYWKYLPKRIAYYLSTEDWRLQTDRIDELITLLSTHPLKEINERFYELVGISPTSEELSVNMKSYDQLARDRK</sequence>
<dbReference type="NCBIfam" id="NF033546">
    <property type="entry name" value="transpos_IS21"/>
    <property type="match status" value="1"/>
</dbReference>
<evidence type="ECO:0000313" key="2">
    <source>
        <dbReference type="EMBL" id="OUN42966.1"/>
    </source>
</evidence>
<proteinExistence type="predicted"/>
<dbReference type="InterPro" id="IPR012337">
    <property type="entry name" value="RNaseH-like_sf"/>
</dbReference>
<dbReference type="RefSeq" id="WP_087215995.1">
    <property type="nucleotide sequence ID" value="NZ_NFHN01000055.1"/>
</dbReference>
<name>A0A1Y3U2M6_LIMRT</name>
<accession>A0A1Y3U2M6</accession>
<dbReference type="PANTHER" id="PTHR35004">
    <property type="entry name" value="TRANSPOSASE RV3428C-RELATED"/>
    <property type="match status" value="1"/>
</dbReference>
<dbReference type="Gene3D" id="3.30.420.10">
    <property type="entry name" value="Ribonuclease H-like superfamily/Ribonuclease H"/>
    <property type="match status" value="1"/>
</dbReference>
<dbReference type="GO" id="GO:0015074">
    <property type="term" value="P:DNA integration"/>
    <property type="evidence" value="ECO:0007669"/>
    <property type="project" value="InterPro"/>
</dbReference>
<dbReference type="PANTHER" id="PTHR35004:SF7">
    <property type="entry name" value="INTEGRASE PROTEIN"/>
    <property type="match status" value="1"/>
</dbReference>
<feature type="domain" description="Integrase catalytic" evidence="1">
    <location>
        <begin position="126"/>
        <end position="303"/>
    </location>
</feature>
<dbReference type="GO" id="GO:0003676">
    <property type="term" value="F:nucleic acid binding"/>
    <property type="evidence" value="ECO:0007669"/>
    <property type="project" value="InterPro"/>
</dbReference>
<dbReference type="SUPFAM" id="SSF53098">
    <property type="entry name" value="Ribonuclease H-like"/>
    <property type="match status" value="1"/>
</dbReference>
<reference evidence="3" key="1">
    <citation type="submission" date="2017-04" db="EMBL/GenBank/DDBJ databases">
        <title>Function of individual gut microbiota members based on whole genome sequencing of pure cultures obtained from chicken caecum.</title>
        <authorList>
            <person name="Medvecky M."/>
            <person name="Cejkova D."/>
            <person name="Polansky O."/>
            <person name="Karasova D."/>
            <person name="Kubasova T."/>
            <person name="Cizek A."/>
            <person name="Rychlik I."/>
        </authorList>
    </citation>
    <scope>NUCLEOTIDE SEQUENCE [LARGE SCALE GENOMIC DNA]</scope>
    <source>
        <strain evidence="3">An71</strain>
    </source>
</reference>
<organism evidence="2 3">
    <name type="scientific">Limosilactobacillus reuteri</name>
    <name type="common">Lactobacillus reuteri</name>
    <dbReference type="NCBI Taxonomy" id="1598"/>
    <lineage>
        <taxon>Bacteria</taxon>
        <taxon>Bacillati</taxon>
        <taxon>Bacillota</taxon>
        <taxon>Bacilli</taxon>
        <taxon>Lactobacillales</taxon>
        <taxon>Lactobacillaceae</taxon>
        <taxon>Limosilactobacillus</taxon>
    </lineage>
</organism>
<dbReference type="Proteomes" id="UP000195868">
    <property type="component" value="Unassembled WGS sequence"/>
</dbReference>
<gene>
    <name evidence="2" type="ORF">B5G22_10120</name>
</gene>
<protein>
    <submittedName>
        <fullName evidence="2">Transposase</fullName>
    </submittedName>
</protein>